<organism evidence="5 6">
    <name type="scientific">Helicobacter cappadocius</name>
    <dbReference type="NCBI Taxonomy" id="3063998"/>
    <lineage>
        <taxon>Bacteria</taxon>
        <taxon>Pseudomonadati</taxon>
        <taxon>Campylobacterota</taxon>
        <taxon>Epsilonproteobacteria</taxon>
        <taxon>Campylobacterales</taxon>
        <taxon>Helicobacteraceae</taxon>
        <taxon>Helicobacter</taxon>
    </lineage>
</organism>
<gene>
    <name evidence="4" type="ORF">Q5I04_04445</name>
    <name evidence="5" type="ORF">Q5I06_02820</name>
</gene>
<dbReference type="AlphaFoldDB" id="A0AA90TBE4"/>
<reference evidence="4" key="2">
    <citation type="submission" date="2023-07" db="EMBL/GenBank/DDBJ databases">
        <authorList>
            <person name="Aydin F."/>
            <person name="Tarhane S."/>
            <person name="Saticioglu I.B."/>
            <person name="Karakaya E."/>
            <person name="Abay S."/>
            <person name="Guran O."/>
            <person name="Bozkurt E."/>
            <person name="Uzum N."/>
            <person name="Olgun K."/>
            <person name="Jablonski D."/>
        </authorList>
    </citation>
    <scope>NUCLEOTIDE SEQUENCE</scope>
    <source>
        <strain evidence="4">Faydin-H75</strain>
    </source>
</reference>
<protein>
    <submittedName>
        <fullName evidence="5">UPF0323 family lipoprotein</fullName>
    </submittedName>
</protein>
<name>A0AA90TBE4_9HELI</name>
<dbReference type="Proteomes" id="UP001240777">
    <property type="component" value="Unassembled WGS sequence"/>
</dbReference>
<feature type="compositionally biased region" description="Polar residues" evidence="1">
    <location>
        <begin position="151"/>
        <end position="185"/>
    </location>
</feature>
<dbReference type="RefSeq" id="WP_305517001.1">
    <property type="nucleotide sequence ID" value="NZ_JAUPEV010000005.1"/>
</dbReference>
<dbReference type="Proteomes" id="UP001177258">
    <property type="component" value="Unassembled WGS sequence"/>
</dbReference>
<evidence type="ECO:0000256" key="1">
    <source>
        <dbReference type="SAM" id="MobiDB-lite"/>
    </source>
</evidence>
<evidence type="ECO:0000313" key="4">
    <source>
        <dbReference type="EMBL" id="MDO7253158.1"/>
    </source>
</evidence>
<evidence type="ECO:0000313" key="7">
    <source>
        <dbReference type="Proteomes" id="UP001240777"/>
    </source>
</evidence>
<dbReference type="EMBL" id="JAUPEV010000005">
    <property type="protein sequence ID" value="MDO7253158.1"/>
    <property type="molecule type" value="Genomic_DNA"/>
</dbReference>
<dbReference type="InterPro" id="IPR059092">
    <property type="entry name" value="UPF0323_dom"/>
</dbReference>
<feature type="chain" id="PRO_5041660917" evidence="2">
    <location>
        <begin position="26"/>
        <end position="206"/>
    </location>
</feature>
<reference evidence="5 7" key="1">
    <citation type="submission" date="2023-07" db="EMBL/GenBank/DDBJ databases">
        <title>Unpublished Manusciprt.</title>
        <authorList>
            <person name="Aydin F."/>
            <person name="Tarhane S."/>
            <person name="Saticioglu I.B."/>
            <person name="Karakaya E."/>
            <person name="Abay S."/>
            <person name="Guran O."/>
            <person name="Bozkurt E."/>
            <person name="Uzum N."/>
            <person name="Olgun K."/>
            <person name="Jablonski D."/>
        </authorList>
    </citation>
    <scope>NUCLEOTIDE SEQUENCE</scope>
    <source>
        <strain evidence="7">faydin-H75</strain>
        <strain evidence="5">Faydin-H76</strain>
    </source>
</reference>
<evidence type="ECO:0000313" key="6">
    <source>
        <dbReference type="Proteomes" id="UP001177258"/>
    </source>
</evidence>
<feature type="signal peptide" evidence="2">
    <location>
        <begin position="1"/>
        <end position="25"/>
    </location>
</feature>
<feature type="domain" description="UPF0323" evidence="3">
    <location>
        <begin position="50"/>
        <end position="172"/>
    </location>
</feature>
<proteinExistence type="predicted"/>
<reference evidence="4 6" key="3">
    <citation type="journal article" date="2024" name="Syst. Appl. Microbiol.">
        <title>Helicobacter cappadocius sp. nov., from lizards: The first psychrotrophic Helicobacter species.</title>
        <authorList>
            <person name="Aydin F."/>
            <person name="Tarhane S."/>
            <person name="Karakaya E."/>
            <person name="Abay S."/>
            <person name="Kayman T."/>
            <person name="Guran O."/>
            <person name="Bozkurt E."/>
            <person name="Uzum N."/>
            <person name="Avci A."/>
            <person name="Olgun K."/>
            <person name="Jablonski D."/>
            <person name="Guran C."/>
            <person name="Burcin Saticioglu I."/>
        </authorList>
    </citation>
    <scope>NUCLEOTIDE SEQUENCE [LARGE SCALE GENOMIC DNA]</scope>
    <source>
        <strain evidence="4">Faydin-H75</strain>
        <strain evidence="6">faydin-H76</strain>
    </source>
</reference>
<sequence length="206" mass="21793">MKHFRKISDYAVIGGLSALVAVSLAACGSDAGHSGDKNSANVSNTLQKGAFVILEEQKDGSYKVAEEYPSEKTHVVVRDINGNERVLSQEEIDKLIKQEESRIDNGTSNLTNPNSSGGLGLGGALLASAAGAILGSYIGNKLFNNPAYKQNQQRNYKSPQAYERSQNSFKNTSATRASSTPSNAKSGFFGNNSNTSSTRSTGSFGS</sequence>
<evidence type="ECO:0000259" key="3">
    <source>
        <dbReference type="Pfam" id="PF26303"/>
    </source>
</evidence>
<dbReference type="PROSITE" id="PS51257">
    <property type="entry name" value="PROKAR_LIPOPROTEIN"/>
    <property type="match status" value="1"/>
</dbReference>
<dbReference type="NCBIfam" id="NF003146">
    <property type="entry name" value="PRK04081.1"/>
    <property type="match status" value="1"/>
</dbReference>
<accession>A0AA90TBE4</accession>
<evidence type="ECO:0000256" key="2">
    <source>
        <dbReference type="SAM" id="SignalP"/>
    </source>
</evidence>
<keyword evidence="5" id="KW-0449">Lipoprotein</keyword>
<feature type="region of interest" description="Disordered" evidence="1">
    <location>
        <begin position="151"/>
        <end position="206"/>
    </location>
</feature>
<evidence type="ECO:0000313" key="5">
    <source>
        <dbReference type="EMBL" id="MDP2538716.1"/>
    </source>
</evidence>
<feature type="compositionally biased region" description="Low complexity" evidence="1">
    <location>
        <begin position="186"/>
        <end position="206"/>
    </location>
</feature>
<keyword evidence="7" id="KW-1185">Reference proteome</keyword>
<comment type="caution">
    <text evidence="5">The sequence shown here is derived from an EMBL/GenBank/DDBJ whole genome shotgun (WGS) entry which is preliminary data.</text>
</comment>
<keyword evidence="2" id="KW-0732">Signal</keyword>
<dbReference type="EMBL" id="JAUYZK010000003">
    <property type="protein sequence ID" value="MDP2538716.1"/>
    <property type="molecule type" value="Genomic_DNA"/>
</dbReference>
<dbReference type="Pfam" id="PF26303">
    <property type="entry name" value="UPF0323"/>
    <property type="match status" value="1"/>
</dbReference>